<dbReference type="EMBL" id="CAJOBP010028047">
    <property type="protein sequence ID" value="CAF4630439.1"/>
    <property type="molecule type" value="Genomic_DNA"/>
</dbReference>
<dbReference type="GO" id="GO:0051453">
    <property type="term" value="P:regulation of intracellular pH"/>
    <property type="evidence" value="ECO:0007669"/>
    <property type="project" value="TreeGrafter"/>
</dbReference>
<dbReference type="Pfam" id="PF07565">
    <property type="entry name" value="Band_3_cyto"/>
    <property type="match status" value="1"/>
</dbReference>
<dbReference type="GO" id="GO:0005452">
    <property type="term" value="F:solute:inorganic anion antiporter activity"/>
    <property type="evidence" value="ECO:0007669"/>
    <property type="project" value="InterPro"/>
</dbReference>
<feature type="non-terminal residue" evidence="3">
    <location>
        <position position="1"/>
    </location>
</feature>
<organism evidence="3 4">
    <name type="scientific">Rotaria socialis</name>
    <dbReference type="NCBI Taxonomy" id="392032"/>
    <lineage>
        <taxon>Eukaryota</taxon>
        <taxon>Metazoa</taxon>
        <taxon>Spiralia</taxon>
        <taxon>Gnathifera</taxon>
        <taxon>Rotifera</taxon>
        <taxon>Eurotatoria</taxon>
        <taxon>Bdelloidea</taxon>
        <taxon>Philodinida</taxon>
        <taxon>Philodinidae</taxon>
        <taxon>Rotaria</taxon>
    </lineage>
</organism>
<feature type="region of interest" description="Disordered" evidence="1">
    <location>
        <begin position="271"/>
        <end position="322"/>
    </location>
</feature>
<dbReference type="GO" id="GO:0005886">
    <property type="term" value="C:plasma membrane"/>
    <property type="evidence" value="ECO:0007669"/>
    <property type="project" value="TreeGrafter"/>
</dbReference>
<name>A0A821E5I6_9BILA</name>
<feature type="region of interest" description="Disordered" evidence="1">
    <location>
        <begin position="1"/>
        <end position="105"/>
    </location>
</feature>
<protein>
    <recommendedName>
        <fullName evidence="2">Band 3 cytoplasmic domain-containing protein</fullName>
    </recommendedName>
</protein>
<dbReference type="SUPFAM" id="SSF55804">
    <property type="entry name" value="Phoshotransferase/anion transport protein"/>
    <property type="match status" value="1"/>
</dbReference>
<feature type="compositionally biased region" description="Low complexity" evidence="1">
    <location>
        <begin position="286"/>
        <end position="299"/>
    </location>
</feature>
<keyword evidence="4" id="KW-1185">Reference proteome</keyword>
<dbReference type="Proteomes" id="UP000663873">
    <property type="component" value="Unassembled WGS sequence"/>
</dbReference>
<reference evidence="3" key="1">
    <citation type="submission" date="2021-02" db="EMBL/GenBank/DDBJ databases">
        <authorList>
            <person name="Nowell W R."/>
        </authorList>
    </citation>
    <scope>NUCLEOTIDE SEQUENCE</scope>
</reference>
<evidence type="ECO:0000256" key="1">
    <source>
        <dbReference type="SAM" id="MobiDB-lite"/>
    </source>
</evidence>
<dbReference type="GO" id="GO:0008510">
    <property type="term" value="F:sodium:bicarbonate symporter activity"/>
    <property type="evidence" value="ECO:0007669"/>
    <property type="project" value="TreeGrafter"/>
</dbReference>
<dbReference type="PANTHER" id="PTHR11453:SF36">
    <property type="entry name" value="ANION EXCHANGE PROTEIN"/>
    <property type="match status" value="1"/>
</dbReference>
<accession>A0A821E5I6</accession>
<feature type="compositionally biased region" description="Polar residues" evidence="1">
    <location>
        <begin position="300"/>
        <end position="322"/>
    </location>
</feature>
<evidence type="ECO:0000313" key="4">
    <source>
        <dbReference type="Proteomes" id="UP000663873"/>
    </source>
</evidence>
<dbReference type="InterPro" id="IPR013769">
    <property type="entry name" value="Band3_cytoplasmic_dom"/>
</dbReference>
<dbReference type="PANTHER" id="PTHR11453">
    <property type="entry name" value="ANION EXCHANGE PROTEIN"/>
    <property type="match status" value="1"/>
</dbReference>
<feature type="compositionally biased region" description="Basic residues" evidence="1">
    <location>
        <begin position="68"/>
        <end position="77"/>
    </location>
</feature>
<comment type="caution">
    <text evidence="3">The sequence shown here is derived from an EMBL/GenBank/DDBJ whole genome shotgun (WGS) entry which is preliminary data.</text>
</comment>
<dbReference type="AlphaFoldDB" id="A0A821E5I6"/>
<evidence type="ECO:0000313" key="3">
    <source>
        <dbReference type="EMBL" id="CAF4630439.1"/>
    </source>
</evidence>
<feature type="compositionally biased region" description="Polar residues" evidence="1">
    <location>
        <begin position="23"/>
        <end position="33"/>
    </location>
</feature>
<dbReference type="Gene3D" id="3.40.930.10">
    <property type="entry name" value="Mannitol-specific EII, Chain A"/>
    <property type="match status" value="1"/>
</dbReference>
<sequence>MSEPFDAFPTCPPIPTGGDHTNVDSSATANTPISDFRRNEARPIVSDDYRHKSIYHQPSLTTYGPNERRRKRHRRSRQPIGQNDSSFKPVTSDGTNDSEPQSPGARVQFLLGDEDQEFDDEEHKPHDLFIELNELVADREKLNESGEPVDHGWKETARWVKFEEDVESGGRWSKPHVATLSLHSLLELRNFISKGSIILDMHADQLPVIADMILDDLIANDLLTADKRFIVRNALLLKHVHQHEKEFHRQLHSQEIKKPLPFTRSLAEFSRNRSQKDVTAPNPEQAALTSTASSSVLATNPSQSPTHTVKSTGQTSVDKFLS</sequence>
<feature type="compositionally biased region" description="Polar residues" evidence="1">
    <location>
        <begin position="79"/>
        <end position="101"/>
    </location>
</feature>
<proteinExistence type="predicted"/>
<feature type="domain" description="Band 3 cytoplasmic" evidence="2">
    <location>
        <begin position="126"/>
        <end position="313"/>
    </location>
</feature>
<gene>
    <name evidence="3" type="ORF">UJA718_LOCUS32545</name>
</gene>
<dbReference type="InterPro" id="IPR003020">
    <property type="entry name" value="HCO3_transpt_euk"/>
</dbReference>
<feature type="compositionally biased region" description="Basic and acidic residues" evidence="1">
    <location>
        <begin position="35"/>
        <end position="51"/>
    </location>
</feature>
<evidence type="ECO:0000259" key="2">
    <source>
        <dbReference type="Pfam" id="PF07565"/>
    </source>
</evidence>
<dbReference type="GO" id="GO:0008509">
    <property type="term" value="F:monoatomic anion transmembrane transporter activity"/>
    <property type="evidence" value="ECO:0007669"/>
    <property type="project" value="InterPro"/>
</dbReference>
<dbReference type="InterPro" id="IPR016152">
    <property type="entry name" value="PTrfase/Anion_transptr"/>
</dbReference>